<reference evidence="1 2" key="1">
    <citation type="submission" date="2017-03" db="EMBL/GenBank/DDBJ databases">
        <title>Genomes of endolithic fungi from Antarctica.</title>
        <authorList>
            <person name="Coleine C."/>
            <person name="Masonjones S."/>
            <person name="Stajich J.E."/>
        </authorList>
    </citation>
    <scope>NUCLEOTIDE SEQUENCE [LARGE SCALE GENOMIC DNA]</scope>
    <source>
        <strain evidence="1 2">CCFEE 5184</strain>
    </source>
</reference>
<gene>
    <name evidence="1" type="ORF">B0A55_04651</name>
</gene>
<dbReference type="AlphaFoldDB" id="A0A4U0XL47"/>
<dbReference type="EMBL" id="NAJQ01000191">
    <property type="protein sequence ID" value="TKA75505.1"/>
    <property type="molecule type" value="Genomic_DNA"/>
</dbReference>
<evidence type="ECO:0000313" key="1">
    <source>
        <dbReference type="EMBL" id="TKA75505.1"/>
    </source>
</evidence>
<dbReference type="PANTHER" id="PTHR38111:SF2">
    <property type="entry name" value="FINGER DOMAIN PROTEIN, PUTATIVE (AFU_ORTHOLOGUE AFUA_1G01560)-RELATED"/>
    <property type="match status" value="1"/>
</dbReference>
<dbReference type="Proteomes" id="UP000309340">
    <property type="component" value="Unassembled WGS sequence"/>
</dbReference>
<name>A0A4U0XL47_9PEZI</name>
<comment type="caution">
    <text evidence="1">The sequence shown here is derived from an EMBL/GenBank/DDBJ whole genome shotgun (WGS) entry which is preliminary data.</text>
</comment>
<dbReference type="InterPro" id="IPR053178">
    <property type="entry name" value="Osmoadaptation_assoc"/>
</dbReference>
<evidence type="ECO:0000313" key="2">
    <source>
        <dbReference type="Proteomes" id="UP000309340"/>
    </source>
</evidence>
<organism evidence="1 2">
    <name type="scientific">Friedmanniomyces simplex</name>
    <dbReference type="NCBI Taxonomy" id="329884"/>
    <lineage>
        <taxon>Eukaryota</taxon>
        <taxon>Fungi</taxon>
        <taxon>Dikarya</taxon>
        <taxon>Ascomycota</taxon>
        <taxon>Pezizomycotina</taxon>
        <taxon>Dothideomycetes</taxon>
        <taxon>Dothideomycetidae</taxon>
        <taxon>Mycosphaerellales</taxon>
        <taxon>Teratosphaeriaceae</taxon>
        <taxon>Friedmanniomyces</taxon>
    </lineage>
</organism>
<sequence>MHGPATQDTSAASQSYVAALRSLRISLDDPALAPTPETLAAACLLQMYEQYTDHLGQHWIFHARGVVKMLQARGASNLQDDIEKAILEVQAANRESFLAHSAWKGVLKPSAASESNLDAFTRMVVDGVRFPSIDTLCASLVQQCDYDYLTPARHRVMVDTAAVGDMLRVREQLQAELDIGEGLHYQLGTRDPIRVAAYAATGFFAMTTNTILLGLLEQLTRMAPERAPRLRDGLTAEVLKAERLSALERVTARFRLLATLDPEVRFTAPTALRVILGTILGIGGPTSTEAATLLVVLDQGLVDAPWTYHKKCGP</sequence>
<dbReference type="OrthoDB" id="4314040at2759"/>
<dbReference type="STRING" id="329884.A0A4U0XL47"/>
<protein>
    <submittedName>
        <fullName evidence="1">Uncharacterized protein</fullName>
    </submittedName>
</protein>
<proteinExistence type="predicted"/>
<keyword evidence="2" id="KW-1185">Reference proteome</keyword>
<accession>A0A4U0XL47</accession>
<dbReference type="PANTHER" id="PTHR38111">
    <property type="entry name" value="ZN(2)-C6 FUNGAL-TYPE DOMAIN-CONTAINING PROTEIN-RELATED"/>
    <property type="match status" value="1"/>
</dbReference>